<reference evidence="2 3" key="1">
    <citation type="submission" date="2016-10" db="EMBL/GenBank/DDBJ databases">
        <authorList>
            <person name="de Groot N.N."/>
        </authorList>
    </citation>
    <scope>NUCLEOTIDE SEQUENCE [LARGE SCALE GENOMIC DNA]</scope>
    <source>
        <strain evidence="2 3">JCM 18415</strain>
    </source>
</reference>
<dbReference type="EMBL" id="FOYD01000004">
    <property type="protein sequence ID" value="SFQ81704.1"/>
    <property type="molecule type" value="Genomic_DNA"/>
</dbReference>
<accession>A0A1I6BLE1</accession>
<dbReference type="SUPFAM" id="SSF52317">
    <property type="entry name" value="Class I glutamine amidotransferase-like"/>
    <property type="match status" value="1"/>
</dbReference>
<sequence length="240" mass="26930">MKIGILQADDVNPVLQPEHGNYPQMFEKALRAVLPDCELPVYRVLDGELPATTTECDAWLITGSKFGVNDGLHWIEALSDFVRTLWAEQRPLVGICFGHQLMARALGGTVVKSDKGWGVGLSFNQVIERKPWMQPWQEELDLLVSHQDQVVVLPEEAQVLASSDFCPYYLIQYGECFLSVQGHPEFCVDYCRALMEMRRDSLPAARLRAGRASLNAEADSQLMMQWIASFLQMAAARLSA</sequence>
<dbReference type="Pfam" id="PF00117">
    <property type="entry name" value="GATase"/>
    <property type="match status" value="1"/>
</dbReference>
<dbReference type="CDD" id="cd01741">
    <property type="entry name" value="GATase1_1"/>
    <property type="match status" value="1"/>
</dbReference>
<dbReference type="InterPro" id="IPR017926">
    <property type="entry name" value="GATASE"/>
</dbReference>
<dbReference type="InterPro" id="IPR044992">
    <property type="entry name" value="ChyE-like"/>
</dbReference>
<dbReference type="PROSITE" id="PS51273">
    <property type="entry name" value="GATASE_TYPE_1"/>
    <property type="match status" value="1"/>
</dbReference>
<keyword evidence="2" id="KW-0315">Glutamine amidotransferase</keyword>
<dbReference type="GO" id="GO:0005829">
    <property type="term" value="C:cytosol"/>
    <property type="evidence" value="ECO:0007669"/>
    <property type="project" value="TreeGrafter"/>
</dbReference>
<organism evidence="2 3">
    <name type="scientific">Halopseudomonas formosensis</name>
    <dbReference type="NCBI Taxonomy" id="1002526"/>
    <lineage>
        <taxon>Bacteria</taxon>
        <taxon>Pseudomonadati</taxon>
        <taxon>Pseudomonadota</taxon>
        <taxon>Gammaproteobacteria</taxon>
        <taxon>Pseudomonadales</taxon>
        <taxon>Pseudomonadaceae</taxon>
        <taxon>Halopseudomonas</taxon>
    </lineage>
</organism>
<dbReference type="RefSeq" id="WP_090538673.1">
    <property type="nucleotide sequence ID" value="NZ_FOYD01000004.1"/>
</dbReference>
<dbReference type="PANTHER" id="PTHR42695">
    <property type="entry name" value="GLUTAMINE AMIDOTRANSFERASE YLR126C-RELATED"/>
    <property type="match status" value="1"/>
</dbReference>
<evidence type="ECO:0000313" key="3">
    <source>
        <dbReference type="Proteomes" id="UP000242815"/>
    </source>
</evidence>
<dbReference type="OrthoDB" id="9813383at2"/>
<gene>
    <name evidence="2" type="ORF">SAMN05216578_104271</name>
</gene>
<dbReference type="Proteomes" id="UP000242815">
    <property type="component" value="Unassembled WGS sequence"/>
</dbReference>
<feature type="domain" description="Glutamine amidotransferase" evidence="1">
    <location>
        <begin position="75"/>
        <end position="186"/>
    </location>
</feature>
<evidence type="ECO:0000313" key="2">
    <source>
        <dbReference type="EMBL" id="SFQ81704.1"/>
    </source>
</evidence>
<proteinExistence type="predicted"/>
<dbReference type="Gene3D" id="3.40.50.880">
    <property type="match status" value="1"/>
</dbReference>
<dbReference type="PANTHER" id="PTHR42695:SF5">
    <property type="entry name" value="GLUTAMINE AMIDOTRANSFERASE YLR126C-RELATED"/>
    <property type="match status" value="1"/>
</dbReference>
<dbReference type="InterPro" id="IPR029062">
    <property type="entry name" value="Class_I_gatase-like"/>
</dbReference>
<evidence type="ECO:0000259" key="1">
    <source>
        <dbReference type="Pfam" id="PF00117"/>
    </source>
</evidence>
<protein>
    <submittedName>
        <fullName evidence="2">GMP synthase-Glutamine amidotransferase</fullName>
    </submittedName>
</protein>
<dbReference type="AlphaFoldDB" id="A0A1I6BLE1"/>
<keyword evidence="2" id="KW-0808">Transferase</keyword>
<name>A0A1I6BLE1_9GAMM</name>
<dbReference type="GO" id="GO:0016740">
    <property type="term" value="F:transferase activity"/>
    <property type="evidence" value="ECO:0007669"/>
    <property type="project" value="UniProtKB-KW"/>
</dbReference>
<dbReference type="STRING" id="1002526.SAMN05216578_104271"/>